<feature type="transmembrane region" description="Helical" evidence="6">
    <location>
        <begin position="290"/>
        <end position="310"/>
    </location>
</feature>
<feature type="region of interest" description="Disordered" evidence="5">
    <location>
        <begin position="441"/>
        <end position="467"/>
    </location>
</feature>
<name>A0A1R1SAA8_9ACTN</name>
<evidence type="ECO:0000256" key="4">
    <source>
        <dbReference type="ARBA" id="ARBA00023136"/>
    </source>
</evidence>
<evidence type="ECO:0000256" key="3">
    <source>
        <dbReference type="ARBA" id="ARBA00022989"/>
    </source>
</evidence>
<accession>A0A1R1SAA8</accession>
<dbReference type="InterPro" id="IPR036259">
    <property type="entry name" value="MFS_trans_sf"/>
</dbReference>
<dbReference type="PROSITE" id="PS00217">
    <property type="entry name" value="SUGAR_TRANSPORT_2"/>
    <property type="match status" value="1"/>
</dbReference>
<evidence type="ECO:0000256" key="5">
    <source>
        <dbReference type="SAM" id="MobiDB-lite"/>
    </source>
</evidence>
<dbReference type="InterPro" id="IPR005829">
    <property type="entry name" value="Sugar_transporter_CS"/>
</dbReference>
<feature type="transmembrane region" description="Helical" evidence="6">
    <location>
        <begin position="414"/>
        <end position="433"/>
    </location>
</feature>
<feature type="transmembrane region" description="Helical" evidence="6">
    <location>
        <begin position="347"/>
        <end position="368"/>
    </location>
</feature>
<dbReference type="SUPFAM" id="SSF103473">
    <property type="entry name" value="MFS general substrate transporter"/>
    <property type="match status" value="1"/>
</dbReference>
<dbReference type="EMBL" id="ASQP01000410">
    <property type="protein sequence ID" value="OMI35254.1"/>
    <property type="molecule type" value="Genomic_DNA"/>
</dbReference>
<reference evidence="8 9" key="1">
    <citation type="submission" date="2013-05" db="EMBL/GenBank/DDBJ databases">
        <title>Genome sequence of Streptomyces sparsogenes DSM 40356.</title>
        <authorList>
            <person name="Coyne S."/>
            <person name="Seebeck F.P."/>
        </authorList>
    </citation>
    <scope>NUCLEOTIDE SEQUENCE [LARGE SCALE GENOMIC DNA]</scope>
    <source>
        <strain evidence="8 9">DSM 40356</strain>
    </source>
</reference>
<feature type="transmembrane region" description="Helical" evidence="6">
    <location>
        <begin position="99"/>
        <end position="118"/>
    </location>
</feature>
<sequence length="467" mass="49152">MSNTVTGHHREVRRPRDITRTQWLVLLGTTMGWALDGFSGSLYALVLGPAMSELLPHSGIRADASGVGLYGGLTVALFLAGWAVGGILFGVLADYFGRVRVLSAGVITYAVFTALAAFTDTWWQLGALRFVAGLGSGVEAPVGAALVAEVWRNRYRARACGVMMSGYAGGFFVAALAYEFLGGHGWRLMLGLAVAPAFLVWFIRRYVPEPPEIRTVIAARQARKAQGHTAPEDRFVLRRLLAPPFLSRTLVATTLATGSLIAFWSVSTWYPQIIRHAAAVDGLPSHTADSHVAVASMLFNAGGVLGYASWGFLADAVGRRKAFVVSFAVSTAGVAYLFPFQHGYAEFLLALPVVGFGLFGALSGTFVYGPELFPASVRATGLALSNSVGRLITASGPLVAGVIAVSWFDGDLGLATTCVAAVGLTAAIGLVFAPETRGADLPRDPLPAGPDQATAPTASHTTKEIHS</sequence>
<dbReference type="PANTHER" id="PTHR23508:SF10">
    <property type="entry name" value="CARBOXYLIC ACID TRANSPORTER PROTEIN HOMOLOG"/>
    <property type="match status" value="1"/>
</dbReference>
<dbReference type="GO" id="GO:0046943">
    <property type="term" value="F:carboxylic acid transmembrane transporter activity"/>
    <property type="evidence" value="ECO:0007669"/>
    <property type="project" value="TreeGrafter"/>
</dbReference>
<feature type="transmembrane region" description="Helical" evidence="6">
    <location>
        <begin position="160"/>
        <end position="178"/>
    </location>
</feature>
<gene>
    <name evidence="8" type="ORF">SPAR_32701</name>
</gene>
<feature type="transmembrane region" description="Helical" evidence="6">
    <location>
        <begin position="245"/>
        <end position="270"/>
    </location>
</feature>
<feature type="transmembrane region" description="Helical" evidence="6">
    <location>
        <begin position="388"/>
        <end position="408"/>
    </location>
</feature>
<evidence type="ECO:0000256" key="6">
    <source>
        <dbReference type="SAM" id="Phobius"/>
    </source>
</evidence>
<dbReference type="PROSITE" id="PS50850">
    <property type="entry name" value="MFS"/>
    <property type="match status" value="1"/>
</dbReference>
<protein>
    <submittedName>
        <fullName evidence="8">Major facilitator superfamily protein</fullName>
    </submittedName>
</protein>
<evidence type="ECO:0000259" key="7">
    <source>
        <dbReference type="PROSITE" id="PS50850"/>
    </source>
</evidence>
<keyword evidence="9" id="KW-1185">Reference proteome</keyword>
<evidence type="ECO:0000313" key="9">
    <source>
        <dbReference type="Proteomes" id="UP000186168"/>
    </source>
</evidence>
<dbReference type="InterPro" id="IPR011701">
    <property type="entry name" value="MFS"/>
</dbReference>
<comment type="caution">
    <text evidence="8">The sequence shown here is derived from an EMBL/GenBank/DDBJ whole genome shotgun (WGS) entry which is preliminary data.</text>
</comment>
<proteinExistence type="predicted"/>
<evidence type="ECO:0000256" key="2">
    <source>
        <dbReference type="ARBA" id="ARBA00022692"/>
    </source>
</evidence>
<dbReference type="AlphaFoldDB" id="A0A1R1SAA8"/>
<organism evidence="8 9">
    <name type="scientific">Streptomyces sparsogenes DSM 40356</name>
    <dbReference type="NCBI Taxonomy" id="1331668"/>
    <lineage>
        <taxon>Bacteria</taxon>
        <taxon>Bacillati</taxon>
        <taxon>Actinomycetota</taxon>
        <taxon>Actinomycetes</taxon>
        <taxon>Kitasatosporales</taxon>
        <taxon>Streptomycetaceae</taxon>
        <taxon>Streptomyces</taxon>
    </lineage>
</organism>
<keyword evidence="2 6" id="KW-0812">Transmembrane</keyword>
<feature type="transmembrane region" description="Helical" evidence="6">
    <location>
        <begin position="322"/>
        <end position="341"/>
    </location>
</feature>
<feature type="domain" description="Major facilitator superfamily (MFS) profile" evidence="7">
    <location>
        <begin position="25"/>
        <end position="437"/>
    </location>
</feature>
<dbReference type="PANTHER" id="PTHR23508">
    <property type="entry name" value="CARBOXYLIC ACID TRANSPORTER PROTEIN HOMOLOG"/>
    <property type="match status" value="1"/>
</dbReference>
<feature type="transmembrane region" description="Helical" evidence="6">
    <location>
        <begin position="130"/>
        <end position="148"/>
    </location>
</feature>
<feature type="transmembrane region" description="Helical" evidence="6">
    <location>
        <begin position="184"/>
        <end position="203"/>
    </location>
</feature>
<dbReference type="InterPro" id="IPR020846">
    <property type="entry name" value="MFS_dom"/>
</dbReference>
<dbReference type="Proteomes" id="UP000186168">
    <property type="component" value="Unassembled WGS sequence"/>
</dbReference>
<evidence type="ECO:0000256" key="1">
    <source>
        <dbReference type="ARBA" id="ARBA00004651"/>
    </source>
</evidence>
<feature type="transmembrane region" description="Helical" evidence="6">
    <location>
        <begin position="23"/>
        <end position="47"/>
    </location>
</feature>
<keyword evidence="4 6" id="KW-0472">Membrane</keyword>
<dbReference type="RefSeq" id="WP_249025523.1">
    <property type="nucleotide sequence ID" value="NZ_ASQP01000410.1"/>
</dbReference>
<feature type="transmembrane region" description="Helical" evidence="6">
    <location>
        <begin position="67"/>
        <end position="92"/>
    </location>
</feature>
<keyword evidence="3 6" id="KW-1133">Transmembrane helix</keyword>
<dbReference type="GO" id="GO:0005886">
    <property type="term" value="C:plasma membrane"/>
    <property type="evidence" value="ECO:0007669"/>
    <property type="project" value="UniProtKB-SubCell"/>
</dbReference>
<comment type="subcellular location">
    <subcellularLocation>
        <location evidence="1">Cell membrane</location>
        <topology evidence="1">Multi-pass membrane protein</topology>
    </subcellularLocation>
</comment>
<evidence type="ECO:0000313" key="8">
    <source>
        <dbReference type="EMBL" id="OMI35254.1"/>
    </source>
</evidence>
<dbReference type="Pfam" id="PF07690">
    <property type="entry name" value="MFS_1"/>
    <property type="match status" value="1"/>
</dbReference>
<dbReference type="Gene3D" id="1.20.1250.20">
    <property type="entry name" value="MFS general substrate transporter like domains"/>
    <property type="match status" value="1"/>
</dbReference>